<dbReference type="Proteomes" id="UP001335648">
    <property type="component" value="Unassembled WGS sequence"/>
</dbReference>
<gene>
    <name evidence="2" type="ORF">CesoFtcFv8_012165</name>
</gene>
<dbReference type="SUPFAM" id="SSF53335">
    <property type="entry name" value="S-adenosyl-L-methionine-dependent methyltransferases"/>
    <property type="match status" value="1"/>
</dbReference>
<evidence type="ECO:0000313" key="2">
    <source>
        <dbReference type="EMBL" id="KAK5891716.1"/>
    </source>
</evidence>
<feature type="domain" description="Methyltransferase" evidence="1">
    <location>
        <begin position="113"/>
        <end position="185"/>
    </location>
</feature>
<accession>A0AAN8BUD0</accession>
<dbReference type="PANTHER" id="PTHR12496:SF2">
    <property type="entry name" value="METHYLTRANSFERASE-LIKE PROTEIN 25B"/>
    <property type="match status" value="1"/>
</dbReference>
<dbReference type="Gene3D" id="3.40.50.150">
    <property type="entry name" value="Vaccinia Virus protein VP39"/>
    <property type="match status" value="1"/>
</dbReference>
<dbReference type="InterPro" id="IPR029063">
    <property type="entry name" value="SAM-dependent_MTases_sf"/>
</dbReference>
<dbReference type="Pfam" id="PF13679">
    <property type="entry name" value="Methyltransf_32"/>
    <property type="match status" value="1"/>
</dbReference>
<name>A0AAN8BUD0_9TELE</name>
<evidence type="ECO:0000313" key="3">
    <source>
        <dbReference type="Proteomes" id="UP001335648"/>
    </source>
</evidence>
<dbReference type="AlphaFoldDB" id="A0AAN8BUD0"/>
<dbReference type="EMBL" id="JAULUE010002055">
    <property type="protein sequence ID" value="KAK5891716.1"/>
    <property type="molecule type" value="Genomic_DNA"/>
</dbReference>
<reference evidence="2 3" key="1">
    <citation type="journal article" date="2023" name="Mol. Biol. Evol.">
        <title>Genomics of Secondarily Temperate Adaptation in the Only Non-Antarctic Icefish.</title>
        <authorList>
            <person name="Rivera-Colon A.G."/>
            <person name="Rayamajhi N."/>
            <person name="Minhas B.F."/>
            <person name="Madrigal G."/>
            <person name="Bilyk K.T."/>
            <person name="Yoon V."/>
            <person name="Hune M."/>
            <person name="Gregory S."/>
            <person name="Cheng C.H.C."/>
            <person name="Catchen J.M."/>
        </authorList>
    </citation>
    <scope>NUCLEOTIDE SEQUENCE [LARGE SCALE GENOMIC DNA]</scope>
    <source>
        <strain evidence="2">JC2023a</strain>
    </source>
</reference>
<dbReference type="InterPro" id="IPR020596">
    <property type="entry name" value="rRNA_Ade_Mease_Trfase_CS"/>
</dbReference>
<evidence type="ECO:0000259" key="1">
    <source>
        <dbReference type="Pfam" id="PF13679"/>
    </source>
</evidence>
<sequence>MCTSSLSAEQQRDLATRITTFLSMYSHLSDSYIIEFFTEDLWSSLPSSWRAVLRDLKYPQIADLLLGASHADRRLWRFPERAGRAAGGAEEFQNNESQSSLLRHIFRKHVKPKKQHEIRKLGALVKELCDQTDCSSVVDVGSGQGHLTRFLSFGLGLSVTAIEADRALLAMATKFDGELLAVLEKEREKQNEVGVTFSP</sequence>
<dbReference type="PROSITE" id="PS01131">
    <property type="entry name" value="RRNA_A_DIMETH"/>
    <property type="match status" value="1"/>
</dbReference>
<dbReference type="PANTHER" id="PTHR12496">
    <property type="entry name" value="CGI-41 METHYLTRANSFERASE"/>
    <property type="match status" value="1"/>
</dbReference>
<comment type="caution">
    <text evidence="2">The sequence shown here is derived from an EMBL/GenBank/DDBJ whole genome shotgun (WGS) entry which is preliminary data.</text>
</comment>
<dbReference type="InterPro" id="IPR025714">
    <property type="entry name" value="Methyltranfer_dom"/>
</dbReference>
<keyword evidence="3" id="KW-1185">Reference proteome</keyword>
<proteinExistence type="predicted"/>
<protein>
    <recommendedName>
        <fullName evidence="1">Methyltransferase domain-containing protein</fullName>
    </recommendedName>
</protein>
<dbReference type="InterPro" id="IPR052220">
    <property type="entry name" value="METTL25"/>
</dbReference>
<organism evidence="2 3">
    <name type="scientific">Champsocephalus esox</name>
    <name type="common">pike icefish</name>
    <dbReference type="NCBI Taxonomy" id="159716"/>
    <lineage>
        <taxon>Eukaryota</taxon>
        <taxon>Metazoa</taxon>
        <taxon>Chordata</taxon>
        <taxon>Craniata</taxon>
        <taxon>Vertebrata</taxon>
        <taxon>Euteleostomi</taxon>
        <taxon>Actinopterygii</taxon>
        <taxon>Neopterygii</taxon>
        <taxon>Teleostei</taxon>
        <taxon>Neoteleostei</taxon>
        <taxon>Acanthomorphata</taxon>
        <taxon>Eupercaria</taxon>
        <taxon>Perciformes</taxon>
        <taxon>Notothenioidei</taxon>
        <taxon>Channichthyidae</taxon>
        <taxon>Champsocephalus</taxon>
    </lineage>
</organism>
<dbReference type="GO" id="GO:0000179">
    <property type="term" value="F:rRNA (adenine-N6,N6-)-dimethyltransferase activity"/>
    <property type="evidence" value="ECO:0007669"/>
    <property type="project" value="InterPro"/>
</dbReference>